<keyword evidence="5" id="KW-1185">Reference proteome</keyword>
<evidence type="ECO:0000313" key="5">
    <source>
        <dbReference type="Proteomes" id="UP000031449"/>
    </source>
</evidence>
<feature type="domain" description="SCP" evidence="2">
    <location>
        <begin position="231"/>
        <end position="340"/>
    </location>
</feature>
<dbReference type="OrthoDB" id="9783944at2"/>
<dbReference type="InterPro" id="IPR029410">
    <property type="entry name" value="CAP_assoc"/>
</dbReference>
<dbReference type="InterPro" id="IPR014044">
    <property type="entry name" value="CAP_dom"/>
</dbReference>
<dbReference type="Proteomes" id="UP000031449">
    <property type="component" value="Chromosome"/>
</dbReference>
<dbReference type="Pfam" id="PF14504">
    <property type="entry name" value="CAP_assoc_N"/>
    <property type="match status" value="1"/>
</dbReference>
<dbReference type="InterPro" id="IPR035940">
    <property type="entry name" value="CAP_sf"/>
</dbReference>
<dbReference type="AlphaFoldDB" id="A0A0B5AS89"/>
<dbReference type="HOGENOM" id="CLU_048708_0_1_9"/>
<accession>A0A0B5AS89</accession>
<evidence type="ECO:0000259" key="2">
    <source>
        <dbReference type="Pfam" id="PF00188"/>
    </source>
</evidence>
<dbReference type="PANTHER" id="PTHR31157">
    <property type="entry name" value="SCP DOMAIN-CONTAINING PROTEIN"/>
    <property type="match status" value="1"/>
</dbReference>
<evidence type="ECO:0000259" key="3">
    <source>
        <dbReference type="Pfam" id="PF14504"/>
    </source>
</evidence>
<gene>
    <name evidence="4" type="ORF">JMA_15620</name>
</gene>
<feature type="region of interest" description="Disordered" evidence="1">
    <location>
        <begin position="30"/>
        <end position="55"/>
    </location>
</feature>
<dbReference type="STRING" id="1508404.JMA_15620"/>
<evidence type="ECO:0000313" key="4">
    <source>
        <dbReference type="EMBL" id="AJD90879.1"/>
    </source>
</evidence>
<evidence type="ECO:0000256" key="1">
    <source>
        <dbReference type="SAM" id="MobiDB-lite"/>
    </source>
</evidence>
<dbReference type="SUPFAM" id="SSF55797">
    <property type="entry name" value="PR-1-like"/>
    <property type="match status" value="1"/>
</dbReference>
<dbReference type="EMBL" id="CP009416">
    <property type="protein sequence ID" value="AJD90879.1"/>
    <property type="molecule type" value="Genomic_DNA"/>
</dbReference>
<dbReference type="BioCyc" id="JESP1508404:G14D9-10817-MONOMER"/>
<protein>
    <recommendedName>
        <fullName evidence="6">SCP domain-containing protein</fullName>
    </recommendedName>
</protein>
<sequence>MKAMIRIGVVILVIFLIGFYNGPSFQENEELENEPFSVDSNDNAEIPDSDGLTRPKSGVSVYIGKNVKDLVDEYGEPVRMDPGRNGLTWYIYQSENGYMQTAVKDDVVKALFVMGSAYDSTPYFSGQSVQDIYQFTMINSEIIVEDDGRVYQLELSEQDLHTRLLVQFEDIYAQLMIDSVSNNLMGVYYLDKETLLDQQPYEGSVEGGPLADQDQLILDEVNKANERQMFDIVNFIRERNGLNELIWDDQLAEAARSLSQTREQLSAESSEETIGLSDRLDILDRSYQSAAENTASQYYLTPAVVHGWLNSESHRDTMLDDEFTHTGSGVYGSYYTQDFVQFDEEDVDDEDDALSAQSE</sequence>
<dbReference type="KEGG" id="jeo:JMA_15620"/>
<dbReference type="PANTHER" id="PTHR31157:SF26">
    <property type="entry name" value="SCP-LIKE EXTRACELLULAR PROTEIN"/>
    <property type="match status" value="1"/>
</dbReference>
<feature type="domain" description="CAP-associated" evidence="3">
    <location>
        <begin position="63"/>
        <end position="201"/>
    </location>
</feature>
<proteinExistence type="predicted"/>
<organism evidence="4 5">
    <name type="scientific">Jeotgalibacillus malaysiensis</name>
    <dbReference type="NCBI Taxonomy" id="1508404"/>
    <lineage>
        <taxon>Bacteria</taxon>
        <taxon>Bacillati</taxon>
        <taxon>Bacillota</taxon>
        <taxon>Bacilli</taxon>
        <taxon>Bacillales</taxon>
        <taxon>Caryophanaceae</taxon>
        <taxon>Jeotgalibacillus</taxon>
    </lineage>
</organism>
<dbReference type="Pfam" id="PF00188">
    <property type="entry name" value="CAP"/>
    <property type="match status" value="1"/>
</dbReference>
<dbReference type="Gene3D" id="3.40.33.10">
    <property type="entry name" value="CAP"/>
    <property type="match status" value="1"/>
</dbReference>
<dbReference type="CDD" id="cd05379">
    <property type="entry name" value="CAP_bacterial"/>
    <property type="match status" value="1"/>
</dbReference>
<evidence type="ECO:0008006" key="6">
    <source>
        <dbReference type="Google" id="ProtNLM"/>
    </source>
</evidence>
<reference evidence="4 5" key="1">
    <citation type="submission" date="2014-08" db="EMBL/GenBank/DDBJ databases">
        <title>Complete genome of a marine bacteria Jeotgalibacillus malaysiensis.</title>
        <authorList>
            <person name="Yaakop A.S."/>
            <person name="Chan K.-G."/>
            <person name="Goh K.M."/>
        </authorList>
    </citation>
    <scope>NUCLEOTIDE SEQUENCE [LARGE SCALE GENOMIC DNA]</scope>
    <source>
        <strain evidence="4 5">D5</strain>
    </source>
</reference>
<name>A0A0B5AS89_9BACL</name>